<sequence>MDYLCIFNQCFSLKLFYRKEFKRVLDTLINLTTEHLKITIETFKPSFNIFKTPFDKNTCFLENVASAVKLFPEMTNNAKIHDIDAIHAEVEILLNQCDEENVINIFKKAELSKSILPWDN</sequence>
<dbReference type="AlphaFoldDB" id="A0A6G0VV06"/>
<gene>
    <name evidence="1" type="ORF">FWK35_00036113</name>
</gene>
<protein>
    <submittedName>
        <fullName evidence="1">POU-specific domain-containing protein</fullName>
    </submittedName>
</protein>
<keyword evidence="2" id="KW-1185">Reference proteome</keyword>
<dbReference type="OrthoDB" id="6624001at2759"/>
<evidence type="ECO:0000313" key="1">
    <source>
        <dbReference type="EMBL" id="KAF0707486.1"/>
    </source>
</evidence>
<dbReference type="Proteomes" id="UP000478052">
    <property type="component" value="Unassembled WGS sequence"/>
</dbReference>
<reference evidence="1 2" key="1">
    <citation type="submission" date="2019-08" db="EMBL/GenBank/DDBJ databases">
        <title>Whole genome of Aphis craccivora.</title>
        <authorList>
            <person name="Voronova N.V."/>
            <person name="Shulinski R.S."/>
            <person name="Bandarenka Y.V."/>
            <person name="Zhorov D.G."/>
            <person name="Warner D."/>
        </authorList>
    </citation>
    <scope>NUCLEOTIDE SEQUENCE [LARGE SCALE GENOMIC DNA]</scope>
    <source>
        <strain evidence="1">180601</strain>
        <tissue evidence="1">Whole Body</tissue>
    </source>
</reference>
<name>A0A6G0VV06_APHCR</name>
<evidence type="ECO:0000313" key="2">
    <source>
        <dbReference type="Proteomes" id="UP000478052"/>
    </source>
</evidence>
<accession>A0A6G0VV06</accession>
<organism evidence="1 2">
    <name type="scientific">Aphis craccivora</name>
    <name type="common">Cowpea aphid</name>
    <dbReference type="NCBI Taxonomy" id="307492"/>
    <lineage>
        <taxon>Eukaryota</taxon>
        <taxon>Metazoa</taxon>
        <taxon>Ecdysozoa</taxon>
        <taxon>Arthropoda</taxon>
        <taxon>Hexapoda</taxon>
        <taxon>Insecta</taxon>
        <taxon>Pterygota</taxon>
        <taxon>Neoptera</taxon>
        <taxon>Paraneoptera</taxon>
        <taxon>Hemiptera</taxon>
        <taxon>Sternorrhyncha</taxon>
        <taxon>Aphidomorpha</taxon>
        <taxon>Aphidoidea</taxon>
        <taxon>Aphididae</taxon>
        <taxon>Aphidini</taxon>
        <taxon>Aphis</taxon>
        <taxon>Aphis</taxon>
    </lineage>
</organism>
<proteinExistence type="predicted"/>
<dbReference type="EMBL" id="VUJU01012518">
    <property type="protein sequence ID" value="KAF0707486.1"/>
    <property type="molecule type" value="Genomic_DNA"/>
</dbReference>
<comment type="caution">
    <text evidence="1">The sequence shown here is derived from an EMBL/GenBank/DDBJ whole genome shotgun (WGS) entry which is preliminary data.</text>
</comment>